<dbReference type="KEGG" id="amol:AMOL_0074"/>
<feature type="transmembrane region" description="Helical" evidence="7">
    <location>
        <begin position="199"/>
        <end position="220"/>
    </location>
</feature>
<evidence type="ECO:0000259" key="8">
    <source>
        <dbReference type="Pfam" id="PF06808"/>
    </source>
</evidence>
<organism evidence="10 11">
    <name type="scientific">Malaciobacter molluscorum LMG 25693</name>
    <dbReference type="NCBI Taxonomy" id="870501"/>
    <lineage>
        <taxon>Bacteria</taxon>
        <taxon>Pseudomonadati</taxon>
        <taxon>Campylobacterota</taxon>
        <taxon>Epsilonproteobacteria</taxon>
        <taxon>Campylobacterales</taxon>
        <taxon>Arcobacteraceae</taxon>
        <taxon>Malaciobacter</taxon>
    </lineage>
</organism>
<dbReference type="PANTHER" id="PTHR33362:SF7">
    <property type="entry name" value="SLL1103 PROTEIN"/>
    <property type="match status" value="1"/>
</dbReference>
<evidence type="ECO:0000256" key="1">
    <source>
        <dbReference type="ARBA" id="ARBA00004429"/>
    </source>
</evidence>
<feature type="transmembrane region" description="Helical" evidence="7">
    <location>
        <begin position="160"/>
        <end position="184"/>
    </location>
</feature>
<dbReference type="EMBL" id="NXFY01000017">
    <property type="protein sequence ID" value="PHO17440.1"/>
    <property type="molecule type" value="Genomic_DNA"/>
</dbReference>
<feature type="transmembrane region" description="Helical" evidence="7">
    <location>
        <begin position="345"/>
        <end position="375"/>
    </location>
</feature>
<keyword evidence="4 7" id="KW-0812">Transmembrane</keyword>
<keyword evidence="2" id="KW-1003">Cell membrane</keyword>
<feature type="transmembrane region" description="Helical" evidence="7">
    <location>
        <begin position="387"/>
        <end position="413"/>
    </location>
</feature>
<proteinExistence type="predicted"/>
<name>A0A2G1DG56_9BACT</name>
<dbReference type="EMBL" id="CP032098">
    <property type="protein sequence ID" value="AXX91114.1"/>
    <property type="molecule type" value="Genomic_DNA"/>
</dbReference>
<accession>A0A2G1DG56</accession>
<evidence type="ECO:0000256" key="6">
    <source>
        <dbReference type="ARBA" id="ARBA00023136"/>
    </source>
</evidence>
<keyword evidence="11" id="KW-1185">Reference proteome</keyword>
<dbReference type="AlphaFoldDB" id="A0A2G1DG56"/>
<dbReference type="NCBIfam" id="TIGR00786">
    <property type="entry name" value="dctM"/>
    <property type="match status" value="1"/>
</dbReference>
<evidence type="ECO:0000313" key="9">
    <source>
        <dbReference type="EMBL" id="AXX91114.1"/>
    </source>
</evidence>
<dbReference type="Proteomes" id="UP000221222">
    <property type="component" value="Unassembled WGS sequence"/>
</dbReference>
<keyword evidence="3" id="KW-0997">Cell inner membrane</keyword>
<reference evidence="9 12" key="2">
    <citation type="submission" date="2018-08" db="EMBL/GenBank/DDBJ databases">
        <title>Complete genome of the Arcobacter molluscorum type strain LMG 25693.</title>
        <authorList>
            <person name="Miller W.G."/>
            <person name="Yee E."/>
            <person name="Bono J.L."/>
        </authorList>
    </citation>
    <scope>NUCLEOTIDE SEQUENCE [LARGE SCALE GENOMIC DNA]</scope>
    <source>
        <strain evidence="9 12">CECT 7696</strain>
    </source>
</reference>
<evidence type="ECO:0000256" key="3">
    <source>
        <dbReference type="ARBA" id="ARBA00022519"/>
    </source>
</evidence>
<evidence type="ECO:0000313" key="10">
    <source>
        <dbReference type="EMBL" id="PHO17440.1"/>
    </source>
</evidence>
<feature type="transmembrane region" description="Helical" evidence="7">
    <location>
        <begin position="241"/>
        <end position="266"/>
    </location>
</feature>
<dbReference type="InterPro" id="IPR010656">
    <property type="entry name" value="DctM"/>
</dbReference>
<evidence type="ECO:0000313" key="11">
    <source>
        <dbReference type="Proteomes" id="UP000221222"/>
    </source>
</evidence>
<feature type="domain" description="TRAP C4-dicarboxylate transport system permease DctM subunit" evidence="8">
    <location>
        <begin position="9"/>
        <end position="450"/>
    </location>
</feature>
<evidence type="ECO:0000256" key="7">
    <source>
        <dbReference type="SAM" id="Phobius"/>
    </source>
</evidence>
<feature type="transmembrane region" description="Helical" evidence="7">
    <location>
        <begin position="425"/>
        <end position="447"/>
    </location>
</feature>
<comment type="subcellular location">
    <subcellularLocation>
        <location evidence="1">Cell inner membrane</location>
        <topology evidence="1">Multi-pass membrane protein</topology>
    </subcellularLocation>
</comment>
<protein>
    <submittedName>
        <fullName evidence="10">C4-dicarboxylate ABC transporter</fullName>
    </submittedName>
    <submittedName>
        <fullName evidence="9">TRAP transporter, large permease subunit</fullName>
    </submittedName>
</protein>
<feature type="transmembrane region" description="Helical" evidence="7">
    <location>
        <begin position="118"/>
        <end position="148"/>
    </location>
</feature>
<dbReference type="PANTHER" id="PTHR33362">
    <property type="entry name" value="SIALIC ACID TRAP TRANSPORTER PERMEASE PROTEIN SIAT-RELATED"/>
    <property type="match status" value="1"/>
</dbReference>
<evidence type="ECO:0000256" key="5">
    <source>
        <dbReference type="ARBA" id="ARBA00022989"/>
    </source>
</evidence>
<feature type="transmembrane region" description="Helical" evidence="7">
    <location>
        <begin position="302"/>
        <end position="325"/>
    </location>
</feature>
<reference evidence="10 11" key="1">
    <citation type="submission" date="2017-09" db="EMBL/GenBank/DDBJ databases">
        <title>Arcobacter canalis sp. nov., a new species isolated from a water canal contaminated with urban sewage.</title>
        <authorList>
            <person name="Perez-Cataluna A."/>
            <person name="Salas-Masso N."/>
            <person name="Figueras M.J."/>
        </authorList>
    </citation>
    <scope>NUCLEOTIDE SEQUENCE [LARGE SCALE GENOMIC DNA]</scope>
    <source>
        <strain evidence="10 11">F98-3</strain>
    </source>
</reference>
<dbReference type="InterPro" id="IPR004681">
    <property type="entry name" value="TRAP_DctM"/>
</dbReference>
<dbReference type="Pfam" id="PF06808">
    <property type="entry name" value="DctM"/>
    <property type="match status" value="1"/>
</dbReference>
<gene>
    <name evidence="9" type="ORF">AMOL_0074</name>
    <name evidence="10" type="ORF">CPU12_10360</name>
</gene>
<keyword evidence="5 7" id="KW-1133">Transmembrane helix</keyword>
<evidence type="ECO:0000313" key="12">
    <source>
        <dbReference type="Proteomes" id="UP000262712"/>
    </source>
</evidence>
<dbReference type="RefSeq" id="WP_099343045.1">
    <property type="nucleotide sequence ID" value="NZ_CP032098.1"/>
</dbReference>
<feature type="transmembrane region" description="Helical" evidence="7">
    <location>
        <begin position="12"/>
        <end position="38"/>
    </location>
</feature>
<evidence type="ECO:0000256" key="2">
    <source>
        <dbReference type="ARBA" id="ARBA00022475"/>
    </source>
</evidence>
<dbReference type="GO" id="GO:0022857">
    <property type="term" value="F:transmembrane transporter activity"/>
    <property type="evidence" value="ECO:0007669"/>
    <property type="project" value="TreeGrafter"/>
</dbReference>
<dbReference type="PIRSF" id="PIRSF006066">
    <property type="entry name" value="HI0050"/>
    <property type="match status" value="1"/>
</dbReference>
<evidence type="ECO:0000256" key="4">
    <source>
        <dbReference type="ARBA" id="ARBA00022692"/>
    </source>
</evidence>
<feature type="transmembrane region" description="Helical" evidence="7">
    <location>
        <begin position="80"/>
        <end position="98"/>
    </location>
</feature>
<dbReference type="Proteomes" id="UP000262712">
    <property type="component" value="Chromosome"/>
</dbReference>
<feature type="transmembrane region" description="Helical" evidence="7">
    <location>
        <begin position="272"/>
        <end position="290"/>
    </location>
</feature>
<sequence>MIGIIMFFTALFMLLIGFPVAFTFGAVSVVFGIIAGIVEIYRYADPDMSLTSILIDGFSEGMFMFDFMPHRIWSIMNNTILMAVPMFIFMGIILQKTGLAERLLESMGFLFGEVRGGVAISTVLVGTLLAASTGVVGASVVAMGVISLPVMLKYKYNTELATGTICASGTLGQIIPPSIVLIILGDVFQVPVGDLFKAAVWPGLMLVAAYILFILIVSFVKKDMAPAIPADPSRGSKSKQVVKALIDIIPSLTLIILVLGSIFAGVATPTESAAVGCLGALLLSIMYKTFSNSTVKEAALESVKITSMVFAILIGATAFSMVFTYTGGDQLVEHFMMNLPGDEKLGFILFTMLAIFVLGFFIDFVEISYIIVPILVPIATNLDINPVWFAILIAMNLQTSFLTPPFGFSLFYLKGVVPATVRTIQIYKGVLPFIIIQILILALLALYPEIFGIQSTL</sequence>
<dbReference type="GO" id="GO:0005886">
    <property type="term" value="C:plasma membrane"/>
    <property type="evidence" value="ECO:0007669"/>
    <property type="project" value="UniProtKB-SubCell"/>
</dbReference>
<keyword evidence="6 7" id="KW-0472">Membrane</keyword>